<name>A0AAV5U0U1_9BILA</name>
<proteinExistence type="predicted"/>
<comment type="caution">
    <text evidence="1">The sequence shown here is derived from an EMBL/GenBank/DDBJ whole genome shotgun (WGS) entry which is preliminary data.</text>
</comment>
<dbReference type="Proteomes" id="UP001432027">
    <property type="component" value="Unassembled WGS sequence"/>
</dbReference>
<organism evidence="1 2">
    <name type="scientific">Pristionchus entomophagus</name>
    <dbReference type="NCBI Taxonomy" id="358040"/>
    <lineage>
        <taxon>Eukaryota</taxon>
        <taxon>Metazoa</taxon>
        <taxon>Ecdysozoa</taxon>
        <taxon>Nematoda</taxon>
        <taxon>Chromadorea</taxon>
        <taxon>Rhabditida</taxon>
        <taxon>Rhabditina</taxon>
        <taxon>Diplogasteromorpha</taxon>
        <taxon>Diplogasteroidea</taxon>
        <taxon>Neodiplogasteridae</taxon>
        <taxon>Pristionchus</taxon>
    </lineage>
</organism>
<accession>A0AAV5U0U1</accession>
<reference evidence="1" key="1">
    <citation type="submission" date="2023-10" db="EMBL/GenBank/DDBJ databases">
        <title>Genome assembly of Pristionchus species.</title>
        <authorList>
            <person name="Yoshida K."/>
            <person name="Sommer R.J."/>
        </authorList>
    </citation>
    <scope>NUCLEOTIDE SEQUENCE</scope>
    <source>
        <strain evidence="1">RS0144</strain>
    </source>
</reference>
<evidence type="ECO:0000313" key="2">
    <source>
        <dbReference type="Proteomes" id="UP001432027"/>
    </source>
</evidence>
<gene>
    <name evidence="1" type="ORF">PENTCL1PPCAC_22262</name>
</gene>
<evidence type="ECO:0000313" key="1">
    <source>
        <dbReference type="EMBL" id="GMT00088.1"/>
    </source>
</evidence>
<protein>
    <submittedName>
        <fullName evidence="1">Uncharacterized protein</fullName>
    </submittedName>
</protein>
<dbReference type="EMBL" id="BTSX01000005">
    <property type="protein sequence ID" value="GMT00088.1"/>
    <property type="molecule type" value="Genomic_DNA"/>
</dbReference>
<feature type="non-terminal residue" evidence="1">
    <location>
        <position position="108"/>
    </location>
</feature>
<keyword evidence="2" id="KW-1185">Reference proteome</keyword>
<sequence length="108" mass="12712">LPLLLLHRRSLDLLLETLFFLPSNHKSFPRPLQFLPSPLLMQEDDRSIRRFPPPVSLPPLLIPMLRLLMRQLSERLRRDPLTRISDINRSIDSISNESLPLIHSIQYE</sequence>
<dbReference type="AlphaFoldDB" id="A0AAV5U0U1"/>
<feature type="non-terminal residue" evidence="1">
    <location>
        <position position="1"/>
    </location>
</feature>